<comment type="caution">
    <text evidence="3">The sequence shown here is derived from an EMBL/GenBank/DDBJ whole genome shotgun (WGS) entry which is preliminary data.</text>
</comment>
<comment type="similarity">
    <text evidence="1">Belongs to the UPF0065 (bug) family.</text>
</comment>
<dbReference type="RefSeq" id="WP_259661530.1">
    <property type="nucleotide sequence ID" value="NZ_JAHXRI010000010.1"/>
</dbReference>
<dbReference type="SUPFAM" id="SSF53850">
    <property type="entry name" value="Periplasmic binding protein-like II"/>
    <property type="match status" value="1"/>
</dbReference>
<dbReference type="CDD" id="cd13578">
    <property type="entry name" value="PBP2_Bug27"/>
    <property type="match status" value="1"/>
</dbReference>
<dbReference type="Gene3D" id="3.40.190.150">
    <property type="entry name" value="Bordetella uptake gene, domain 1"/>
    <property type="match status" value="1"/>
</dbReference>
<dbReference type="AlphaFoldDB" id="A0A953T5N9"/>
<dbReference type="EMBL" id="JAHXRI010000010">
    <property type="protein sequence ID" value="MBZ1351112.1"/>
    <property type="molecule type" value="Genomic_DNA"/>
</dbReference>
<feature type="chain" id="PRO_5037049093" evidence="2">
    <location>
        <begin position="24"/>
        <end position="323"/>
    </location>
</feature>
<evidence type="ECO:0000256" key="2">
    <source>
        <dbReference type="SAM" id="SignalP"/>
    </source>
</evidence>
<dbReference type="Gene3D" id="3.40.190.10">
    <property type="entry name" value="Periplasmic binding protein-like II"/>
    <property type="match status" value="1"/>
</dbReference>
<proteinExistence type="inferred from homology"/>
<name>A0A953T5N9_9BURK</name>
<evidence type="ECO:0000313" key="3">
    <source>
        <dbReference type="EMBL" id="MBZ1351112.1"/>
    </source>
</evidence>
<sequence length="323" mass="34202">MNAIKKLLLGCTLLLSIFKVSHAAYPDQPIKIIVPFPAGGTTDVLARILAAKLSERVGQPVVVDNRAGAGGTIGAAAVAKSQPDGYTFILGTFGTHAVNFALTDKPTYHPLNDFAPVTTIAEVPNVLVVSSKAPYKTLAELIAAAKAKPGQLSHGSTGIGASPSLSFNVLKNMSKIDMIEVMYKGGAPALLATMGGEVTMTFDGVTTSTPHIKAGTLRPLAVSSSYRIPTLPDVPTVAESGYPGFDVAAWYGIWAPAKTPPAIIQKMNAEFNAILKMPDVRERFESNGAKILGGSVQDFVAFNKKEFERWSNFIRTSGIKLEN</sequence>
<reference evidence="3" key="1">
    <citation type="submission" date="2021-07" db="EMBL/GenBank/DDBJ databases">
        <title>New genus and species of the family Alcaligenaceae.</title>
        <authorList>
            <person name="Hahn M.W."/>
        </authorList>
    </citation>
    <scope>NUCLEOTIDE SEQUENCE</scope>
    <source>
        <strain evidence="3">LF4-65</strain>
    </source>
</reference>
<keyword evidence="2" id="KW-0732">Signal</keyword>
<dbReference type="Pfam" id="PF03401">
    <property type="entry name" value="TctC"/>
    <property type="match status" value="1"/>
</dbReference>
<keyword evidence="4" id="KW-1185">Reference proteome</keyword>
<dbReference type="PIRSF" id="PIRSF017082">
    <property type="entry name" value="YflP"/>
    <property type="match status" value="1"/>
</dbReference>
<dbReference type="PANTHER" id="PTHR42928:SF5">
    <property type="entry name" value="BLR1237 PROTEIN"/>
    <property type="match status" value="1"/>
</dbReference>
<dbReference type="Proteomes" id="UP000739565">
    <property type="component" value="Unassembled WGS sequence"/>
</dbReference>
<evidence type="ECO:0000256" key="1">
    <source>
        <dbReference type="ARBA" id="ARBA00006987"/>
    </source>
</evidence>
<evidence type="ECO:0000313" key="4">
    <source>
        <dbReference type="Proteomes" id="UP000739565"/>
    </source>
</evidence>
<feature type="signal peptide" evidence="2">
    <location>
        <begin position="1"/>
        <end position="23"/>
    </location>
</feature>
<organism evidence="3 4">
    <name type="scientific">Zwartia hollandica</name>
    <dbReference type="NCBI Taxonomy" id="324606"/>
    <lineage>
        <taxon>Bacteria</taxon>
        <taxon>Pseudomonadati</taxon>
        <taxon>Pseudomonadota</taxon>
        <taxon>Betaproteobacteria</taxon>
        <taxon>Burkholderiales</taxon>
        <taxon>Alcaligenaceae</taxon>
        <taxon>Zwartia</taxon>
    </lineage>
</organism>
<dbReference type="InterPro" id="IPR042100">
    <property type="entry name" value="Bug_dom1"/>
</dbReference>
<gene>
    <name evidence="3" type="ORF">KZZ10_10690</name>
</gene>
<protein>
    <submittedName>
        <fullName evidence="3">Tripartite tricarboxylate transporter substrate binding protein</fullName>
    </submittedName>
</protein>
<dbReference type="InterPro" id="IPR005064">
    <property type="entry name" value="BUG"/>
</dbReference>
<dbReference type="PANTHER" id="PTHR42928">
    <property type="entry name" value="TRICARBOXYLATE-BINDING PROTEIN"/>
    <property type="match status" value="1"/>
</dbReference>
<accession>A0A953T5N9</accession>